<dbReference type="InterPro" id="IPR050767">
    <property type="entry name" value="Sel1_AlgK"/>
</dbReference>
<dbReference type="InterPro" id="IPR006597">
    <property type="entry name" value="Sel1-like"/>
</dbReference>
<dbReference type="Pfam" id="PF08238">
    <property type="entry name" value="Sel1"/>
    <property type="match status" value="3"/>
</dbReference>
<gene>
    <name evidence="2" type="ORF">AGERDE_LOCUS7236</name>
</gene>
<dbReference type="SUPFAM" id="SSF81901">
    <property type="entry name" value="HCP-like"/>
    <property type="match status" value="1"/>
</dbReference>
<sequence length="173" mass="19858">MNRHQEKAALNIYQRRKTSTDCAYLLGFFYHYGIGFDGKCDYDQAYRLYKYAADDDNSFANIQIGELYQDARDHKAAVGSCRKAAILGHPQGAFKYSLFLSYPKSIYWVQKSAEGGFEAAQCDMVYRYCNGSGVLRDQHRALYWILKSVKNEKFGNIFIFIIHVALVKPDMLG</sequence>
<reference evidence="2" key="1">
    <citation type="submission" date="2021-06" db="EMBL/GenBank/DDBJ databases">
        <authorList>
            <person name="Kallberg Y."/>
            <person name="Tangrot J."/>
            <person name="Rosling A."/>
        </authorList>
    </citation>
    <scope>NUCLEOTIDE SEQUENCE</scope>
    <source>
        <strain evidence="2">MT106</strain>
    </source>
</reference>
<dbReference type="Proteomes" id="UP000789831">
    <property type="component" value="Unassembled WGS sequence"/>
</dbReference>
<dbReference type="AlphaFoldDB" id="A0A9N9FXE7"/>
<evidence type="ECO:0000313" key="2">
    <source>
        <dbReference type="EMBL" id="CAG8562797.1"/>
    </source>
</evidence>
<name>A0A9N9FXE7_9GLOM</name>
<dbReference type="EMBL" id="CAJVPL010001282">
    <property type="protein sequence ID" value="CAG8562797.1"/>
    <property type="molecule type" value="Genomic_DNA"/>
</dbReference>
<dbReference type="Gene3D" id="1.25.40.10">
    <property type="entry name" value="Tetratricopeptide repeat domain"/>
    <property type="match status" value="1"/>
</dbReference>
<keyword evidence="3" id="KW-1185">Reference proteome</keyword>
<dbReference type="SMART" id="SM00671">
    <property type="entry name" value="SEL1"/>
    <property type="match status" value="3"/>
</dbReference>
<dbReference type="InterPro" id="IPR011990">
    <property type="entry name" value="TPR-like_helical_dom_sf"/>
</dbReference>
<proteinExistence type="inferred from homology"/>
<organism evidence="2 3">
    <name type="scientific">Ambispora gerdemannii</name>
    <dbReference type="NCBI Taxonomy" id="144530"/>
    <lineage>
        <taxon>Eukaryota</taxon>
        <taxon>Fungi</taxon>
        <taxon>Fungi incertae sedis</taxon>
        <taxon>Mucoromycota</taxon>
        <taxon>Glomeromycotina</taxon>
        <taxon>Glomeromycetes</taxon>
        <taxon>Archaeosporales</taxon>
        <taxon>Ambisporaceae</taxon>
        <taxon>Ambispora</taxon>
    </lineage>
</organism>
<evidence type="ECO:0000313" key="3">
    <source>
        <dbReference type="Proteomes" id="UP000789831"/>
    </source>
</evidence>
<comment type="similarity">
    <text evidence="1">Belongs to the sel-1 family.</text>
</comment>
<accession>A0A9N9FXE7</accession>
<comment type="caution">
    <text evidence="2">The sequence shown here is derived from an EMBL/GenBank/DDBJ whole genome shotgun (WGS) entry which is preliminary data.</text>
</comment>
<protein>
    <submittedName>
        <fullName evidence="2">10106_t:CDS:1</fullName>
    </submittedName>
</protein>
<dbReference type="OrthoDB" id="2384430at2759"/>
<evidence type="ECO:0000256" key="1">
    <source>
        <dbReference type="ARBA" id="ARBA00038101"/>
    </source>
</evidence>
<dbReference type="PANTHER" id="PTHR11102">
    <property type="entry name" value="SEL-1-LIKE PROTEIN"/>
    <property type="match status" value="1"/>
</dbReference>